<dbReference type="EMBL" id="JABUMC010000009">
    <property type="protein sequence ID" value="MBV6546686.1"/>
    <property type="molecule type" value="Genomic_DNA"/>
</dbReference>
<dbReference type="RefSeq" id="WP_157403762.1">
    <property type="nucleotide sequence ID" value="NZ_JABULY010000003.1"/>
</dbReference>
<evidence type="ECO:0008006" key="6">
    <source>
        <dbReference type="Google" id="ProtNLM"/>
    </source>
</evidence>
<proteinExistence type="predicted"/>
<dbReference type="AlphaFoldDB" id="A0A949T1A1"/>
<name>A0A949T1A1_9PAST</name>
<sequence>MKKLLLSALVLLSACSTPSQQSSVPLDMKAVQEYQHKIRTGNTVSPTAKEDNKDLNHSDRAVKVRVYPQRMVYPMPIMVF</sequence>
<comment type="caution">
    <text evidence="3">The sequence shown here is derived from an EMBL/GenBank/DDBJ whole genome shotgun (WGS) entry which is preliminary data.</text>
</comment>
<feature type="chain" id="PRO_5037948910" description="Lipoprotein" evidence="1">
    <location>
        <begin position="22"/>
        <end position="80"/>
    </location>
</feature>
<dbReference type="PROSITE" id="PS51257">
    <property type="entry name" value="PROKAR_LIPOPROTEIN"/>
    <property type="match status" value="1"/>
</dbReference>
<accession>A0A949T1A1</accession>
<feature type="signal peptide" evidence="1">
    <location>
        <begin position="1"/>
        <end position="21"/>
    </location>
</feature>
<keyword evidence="5" id="KW-1185">Reference proteome</keyword>
<evidence type="ECO:0000313" key="3">
    <source>
        <dbReference type="EMBL" id="MBV6546686.1"/>
    </source>
</evidence>
<evidence type="ECO:0000313" key="2">
    <source>
        <dbReference type="EMBL" id="MBV6531888.1"/>
    </source>
</evidence>
<dbReference type="Proteomes" id="UP001196379">
    <property type="component" value="Unassembled WGS sequence"/>
</dbReference>
<dbReference type="OrthoDB" id="5690882at2"/>
<dbReference type="EMBL" id="JABULY010000003">
    <property type="protein sequence ID" value="MBV6531888.1"/>
    <property type="molecule type" value="Genomic_DNA"/>
</dbReference>
<dbReference type="Proteomes" id="UP000732858">
    <property type="component" value="Unassembled WGS sequence"/>
</dbReference>
<keyword evidence="1" id="KW-0732">Signal</keyword>
<evidence type="ECO:0000256" key="1">
    <source>
        <dbReference type="SAM" id="SignalP"/>
    </source>
</evidence>
<gene>
    <name evidence="2" type="ORF">HT657_07035</name>
    <name evidence="3" type="ORF">HT672_05210</name>
</gene>
<organism evidence="3 4">
    <name type="scientific">Ursidibacter maritimus</name>
    <dbReference type="NCBI Taxonomy" id="1331689"/>
    <lineage>
        <taxon>Bacteria</taxon>
        <taxon>Pseudomonadati</taxon>
        <taxon>Pseudomonadota</taxon>
        <taxon>Gammaproteobacteria</taxon>
        <taxon>Pasteurellales</taxon>
        <taxon>Pasteurellaceae</taxon>
        <taxon>Ursidibacter</taxon>
    </lineage>
</organism>
<protein>
    <recommendedName>
        <fullName evidence="6">Lipoprotein</fullName>
    </recommendedName>
</protein>
<evidence type="ECO:0000313" key="5">
    <source>
        <dbReference type="Proteomes" id="UP001196379"/>
    </source>
</evidence>
<evidence type="ECO:0000313" key="4">
    <source>
        <dbReference type="Proteomes" id="UP000732858"/>
    </source>
</evidence>
<dbReference type="GeneID" id="65549704"/>
<reference evidence="3 5" key="1">
    <citation type="journal article" date="2021" name="Mol. Ecol.">
        <title>Polar bear-adapted Ursidibacter maritimus are remarkably conserved after generations in captivity.</title>
        <authorList>
            <person name="Espinosa-Gongora C."/>
            <person name="Hansen M.J."/>
            <person name="Bertelsen M.F."/>
            <person name="Bojesen A.M."/>
        </authorList>
    </citation>
    <scope>NUCLEOTIDE SEQUENCE</scope>
    <source>
        <strain evidence="3">Pb43105x</strain>
        <strain evidence="2 5">Pb43106</strain>
    </source>
</reference>